<protein>
    <submittedName>
        <fullName evidence="3">Alpha/beta hydrolase</fullName>
    </submittedName>
</protein>
<evidence type="ECO:0000313" key="4">
    <source>
        <dbReference type="Proteomes" id="UP000290819"/>
    </source>
</evidence>
<dbReference type="AlphaFoldDB" id="A0A4Q1VGS6"/>
<accession>A0A4Q1VGS6</accession>
<dbReference type="RefSeq" id="WP_129268253.1">
    <property type="nucleotide sequence ID" value="NZ_MZXW01000008.1"/>
</dbReference>
<keyword evidence="1" id="KW-0732">Signal</keyword>
<comment type="caution">
    <text evidence="3">The sequence shown here is derived from an EMBL/GenBank/DDBJ whole genome shotgun (WGS) entry which is preliminary data.</text>
</comment>
<sequence>MKRVLSVAAIVVGLGSSFGVAHAAQPIKNVVLVHGAFADGSGWRAVSDILSRDGYRVTVVQEPETSLEDDVAATQRAIKQAGGPVVLVGHSYGGIVITQAGNVPEVQALVYVAALAPDANENIVEVRSKFPPATNNVVKSTDGFLTLNQETFHHDFAADLPKADADFMARSQVPVSEKALGAIVKDAAWKSKPSWYAVATEDKKIDPDFERFMAKRAGSVTIEVKGSHAVYVSQPKAIADLIEKAAAGENTK</sequence>
<dbReference type="SUPFAM" id="SSF53474">
    <property type="entry name" value="alpha/beta-Hydrolases"/>
    <property type="match status" value="1"/>
</dbReference>
<dbReference type="GO" id="GO:0016787">
    <property type="term" value="F:hydrolase activity"/>
    <property type="evidence" value="ECO:0007669"/>
    <property type="project" value="UniProtKB-KW"/>
</dbReference>
<dbReference type="Proteomes" id="UP000290819">
    <property type="component" value="Unassembled WGS sequence"/>
</dbReference>
<feature type="chain" id="PRO_5020205410" evidence="1">
    <location>
        <begin position="24"/>
        <end position="252"/>
    </location>
</feature>
<dbReference type="InterPro" id="IPR029058">
    <property type="entry name" value="AB_hydrolase_fold"/>
</dbReference>
<organism evidence="3 4">
    <name type="scientific">Bradyrhizobium betae</name>
    <dbReference type="NCBI Taxonomy" id="244734"/>
    <lineage>
        <taxon>Bacteria</taxon>
        <taxon>Pseudomonadati</taxon>
        <taxon>Pseudomonadota</taxon>
        <taxon>Alphaproteobacteria</taxon>
        <taxon>Hyphomicrobiales</taxon>
        <taxon>Nitrobacteraceae</taxon>
        <taxon>Bradyrhizobium</taxon>
    </lineage>
</organism>
<proteinExistence type="predicted"/>
<evidence type="ECO:0000313" key="3">
    <source>
        <dbReference type="EMBL" id="RXT51481.1"/>
    </source>
</evidence>
<evidence type="ECO:0000259" key="2">
    <source>
        <dbReference type="Pfam" id="PF12697"/>
    </source>
</evidence>
<dbReference type="PANTHER" id="PTHR37017:SF11">
    <property type="entry name" value="ESTERASE_LIPASE_THIOESTERASE DOMAIN-CONTAINING PROTEIN"/>
    <property type="match status" value="1"/>
</dbReference>
<keyword evidence="4" id="KW-1185">Reference proteome</keyword>
<name>A0A4Q1VGS6_9BRAD</name>
<feature type="domain" description="AB hydrolase-1" evidence="2">
    <location>
        <begin position="30"/>
        <end position="240"/>
    </location>
</feature>
<dbReference type="Pfam" id="PF12697">
    <property type="entry name" value="Abhydrolase_6"/>
    <property type="match status" value="1"/>
</dbReference>
<evidence type="ECO:0000256" key="1">
    <source>
        <dbReference type="SAM" id="SignalP"/>
    </source>
</evidence>
<keyword evidence="3" id="KW-0378">Hydrolase</keyword>
<dbReference type="InterPro" id="IPR000073">
    <property type="entry name" value="AB_hydrolase_1"/>
</dbReference>
<reference evidence="3 4" key="1">
    <citation type="submission" date="2017-03" db="EMBL/GenBank/DDBJ databases">
        <authorList>
            <person name="Safronova V.I."/>
            <person name="Sazanova A.L."/>
            <person name="Chirak E.R."/>
        </authorList>
    </citation>
    <scope>NUCLEOTIDE SEQUENCE [LARGE SCALE GENOMIC DNA]</scope>
    <source>
        <strain evidence="3 4">Opo-243</strain>
    </source>
</reference>
<feature type="signal peptide" evidence="1">
    <location>
        <begin position="1"/>
        <end position="23"/>
    </location>
</feature>
<dbReference type="OrthoDB" id="9814966at2"/>
<dbReference type="EMBL" id="MZXW01000008">
    <property type="protein sequence ID" value="RXT51481.1"/>
    <property type="molecule type" value="Genomic_DNA"/>
</dbReference>
<gene>
    <name evidence="3" type="ORF">B5V03_04900</name>
</gene>
<dbReference type="PANTHER" id="PTHR37017">
    <property type="entry name" value="AB HYDROLASE-1 DOMAIN-CONTAINING PROTEIN-RELATED"/>
    <property type="match status" value="1"/>
</dbReference>
<dbReference type="InterPro" id="IPR052897">
    <property type="entry name" value="Sec-Metab_Biosynth_Hydrolase"/>
</dbReference>
<dbReference type="Gene3D" id="3.40.50.1820">
    <property type="entry name" value="alpha/beta hydrolase"/>
    <property type="match status" value="1"/>
</dbReference>